<dbReference type="InterPro" id="IPR001245">
    <property type="entry name" value="Ser-Thr/Tyr_kinase_cat_dom"/>
</dbReference>
<dbReference type="AlphaFoldDB" id="A0A8S0VKQ0"/>
<organism evidence="4 5">
    <name type="scientific">Olea europaea subsp. europaea</name>
    <dbReference type="NCBI Taxonomy" id="158383"/>
    <lineage>
        <taxon>Eukaryota</taxon>
        <taxon>Viridiplantae</taxon>
        <taxon>Streptophyta</taxon>
        <taxon>Embryophyta</taxon>
        <taxon>Tracheophyta</taxon>
        <taxon>Spermatophyta</taxon>
        <taxon>Magnoliopsida</taxon>
        <taxon>eudicotyledons</taxon>
        <taxon>Gunneridae</taxon>
        <taxon>Pentapetalae</taxon>
        <taxon>asterids</taxon>
        <taxon>lamiids</taxon>
        <taxon>Lamiales</taxon>
        <taxon>Oleaceae</taxon>
        <taxon>Oleeae</taxon>
        <taxon>Olea</taxon>
    </lineage>
</organism>
<keyword evidence="2" id="KW-0812">Transmembrane</keyword>
<feature type="domain" description="Serine-threonine/tyrosine-protein kinase catalytic" evidence="3">
    <location>
        <begin position="164"/>
        <end position="243"/>
    </location>
</feature>
<dbReference type="GO" id="GO:0016020">
    <property type="term" value="C:membrane"/>
    <property type="evidence" value="ECO:0007669"/>
    <property type="project" value="UniProtKB-SubCell"/>
</dbReference>
<dbReference type="Pfam" id="PF07714">
    <property type="entry name" value="PK_Tyr_Ser-Thr"/>
    <property type="match status" value="1"/>
</dbReference>
<protein>
    <submittedName>
        <fullName evidence="4">Probable LRR receptor-like serine threonine-kinase At2g16250</fullName>
    </submittedName>
</protein>
<proteinExistence type="predicted"/>
<evidence type="ECO:0000256" key="1">
    <source>
        <dbReference type="ARBA" id="ARBA00004479"/>
    </source>
</evidence>
<dbReference type="PANTHER" id="PTHR48006:SF50">
    <property type="entry name" value="OS03G0724300 PROTEIN"/>
    <property type="match status" value="1"/>
</dbReference>
<evidence type="ECO:0000256" key="2">
    <source>
        <dbReference type="SAM" id="Phobius"/>
    </source>
</evidence>
<keyword evidence="5" id="KW-1185">Reference proteome</keyword>
<dbReference type="Gene3D" id="1.10.510.10">
    <property type="entry name" value="Transferase(Phosphotransferase) domain 1"/>
    <property type="match status" value="1"/>
</dbReference>
<sequence>MPELQLLEASGNNFNSRLPNVSLKANASFALFNINMFYGSVTFVITSSVLLICRAIISEVGYQIMHRGRHLLVSIAYRMCRVKGVQEIRMCIVYSERGLVFDNFGLPMALNLLLPYLKRKAPKIDYITAVLAGSGLLSLFVILHVLLIVYASARMALAWPYSCRLVPLLGHRLENEQEKFLVYKYMPNGDLLSSLFKKMDSDDNSLQSLDWITLQFTVYRRLKIATGAAKGLTYLHHVHRFLQAFCK</sequence>
<name>A0A8S0VKQ0_OLEEU</name>
<keyword evidence="4" id="KW-0675">Receptor</keyword>
<dbReference type="PANTHER" id="PTHR48006">
    <property type="entry name" value="LEUCINE-RICH REPEAT-CONTAINING PROTEIN DDB_G0281931-RELATED"/>
    <property type="match status" value="1"/>
</dbReference>
<dbReference type="InterPro" id="IPR011009">
    <property type="entry name" value="Kinase-like_dom_sf"/>
</dbReference>
<dbReference type="OrthoDB" id="2005102at2759"/>
<dbReference type="SUPFAM" id="SSF56112">
    <property type="entry name" value="Protein kinase-like (PK-like)"/>
    <property type="match status" value="1"/>
</dbReference>
<accession>A0A8S0VKQ0</accession>
<feature type="transmembrane region" description="Helical" evidence="2">
    <location>
        <begin position="36"/>
        <end position="57"/>
    </location>
</feature>
<evidence type="ECO:0000259" key="3">
    <source>
        <dbReference type="Pfam" id="PF07714"/>
    </source>
</evidence>
<dbReference type="Gramene" id="OE9A112752T1">
    <property type="protein sequence ID" value="OE9A112752C1"/>
    <property type="gene ID" value="OE9A112752"/>
</dbReference>
<keyword evidence="2" id="KW-1133">Transmembrane helix</keyword>
<dbReference type="GO" id="GO:0004672">
    <property type="term" value="F:protein kinase activity"/>
    <property type="evidence" value="ECO:0007669"/>
    <property type="project" value="InterPro"/>
</dbReference>
<reference evidence="4 5" key="1">
    <citation type="submission" date="2019-12" db="EMBL/GenBank/DDBJ databases">
        <authorList>
            <person name="Alioto T."/>
            <person name="Alioto T."/>
            <person name="Gomez Garrido J."/>
        </authorList>
    </citation>
    <scope>NUCLEOTIDE SEQUENCE [LARGE SCALE GENOMIC DNA]</scope>
</reference>
<dbReference type="EMBL" id="CACTIH010009362">
    <property type="protein sequence ID" value="CAA3030277.1"/>
    <property type="molecule type" value="Genomic_DNA"/>
</dbReference>
<evidence type="ECO:0000313" key="5">
    <source>
        <dbReference type="Proteomes" id="UP000594638"/>
    </source>
</evidence>
<dbReference type="InterPro" id="IPR051824">
    <property type="entry name" value="LRR_Rcpt-Like_S/T_Kinase"/>
</dbReference>
<keyword evidence="2" id="KW-0472">Membrane</keyword>
<feature type="transmembrane region" description="Helical" evidence="2">
    <location>
        <begin position="129"/>
        <end position="151"/>
    </location>
</feature>
<comment type="subcellular location">
    <subcellularLocation>
        <location evidence="1">Membrane</location>
        <topology evidence="1">Single-pass type I membrane protein</topology>
    </subcellularLocation>
</comment>
<dbReference type="Proteomes" id="UP000594638">
    <property type="component" value="Unassembled WGS sequence"/>
</dbReference>
<evidence type="ECO:0000313" key="4">
    <source>
        <dbReference type="EMBL" id="CAA3030277.1"/>
    </source>
</evidence>
<comment type="caution">
    <text evidence="4">The sequence shown here is derived from an EMBL/GenBank/DDBJ whole genome shotgun (WGS) entry which is preliminary data.</text>
</comment>
<gene>
    <name evidence="4" type="ORF">OLEA9_A112752</name>
</gene>